<gene>
    <name evidence="8" type="primary">sgrR</name>
    <name evidence="8" type="ORF">ACFOSS_02185</name>
</gene>
<evidence type="ECO:0000256" key="4">
    <source>
        <dbReference type="ARBA" id="ARBA00023159"/>
    </source>
</evidence>
<keyword evidence="2" id="KW-0805">Transcription regulation</keyword>
<protein>
    <submittedName>
        <fullName evidence="8">HTH-type transcriptional regulator SgrR</fullName>
    </submittedName>
</protein>
<evidence type="ECO:0000259" key="6">
    <source>
        <dbReference type="Pfam" id="PF00496"/>
    </source>
</evidence>
<dbReference type="InterPro" id="IPR025370">
    <property type="entry name" value="SgrR_HTH_N"/>
</dbReference>
<evidence type="ECO:0000313" key="8">
    <source>
        <dbReference type="EMBL" id="MFC3912273.1"/>
    </source>
</evidence>
<dbReference type="PANTHER" id="PTHR30290:SF72">
    <property type="entry name" value="HTH-TYPE TRANSCRIPTIONAL REGULATOR SGRR"/>
    <property type="match status" value="1"/>
</dbReference>
<evidence type="ECO:0000256" key="1">
    <source>
        <dbReference type="ARBA" id="ARBA00022491"/>
    </source>
</evidence>
<dbReference type="RefSeq" id="WP_377150376.1">
    <property type="nucleotide sequence ID" value="NZ_JBHSAF010000001.1"/>
</dbReference>
<comment type="caution">
    <text evidence="8">The sequence shown here is derived from an EMBL/GenBank/DDBJ whole genome shotgun (WGS) entry which is preliminary data.</text>
</comment>
<accession>A0ABV8CJI0</accession>
<dbReference type="Pfam" id="PF00496">
    <property type="entry name" value="SBP_bac_5"/>
    <property type="match status" value="1"/>
</dbReference>
<keyword evidence="9" id="KW-1185">Reference proteome</keyword>
<dbReference type="EMBL" id="JBHSAF010000001">
    <property type="protein sequence ID" value="MFC3912273.1"/>
    <property type="molecule type" value="Genomic_DNA"/>
</dbReference>
<feature type="domain" description="Solute-binding protein family 5" evidence="6">
    <location>
        <begin position="164"/>
        <end position="319"/>
    </location>
</feature>
<feature type="domain" description="Transcriptional regulator SgrR N-terminal HTH" evidence="7">
    <location>
        <begin position="4"/>
        <end position="115"/>
    </location>
</feature>
<dbReference type="InterPro" id="IPR000914">
    <property type="entry name" value="SBP_5_dom"/>
</dbReference>
<name>A0ABV8CJI0_9GAMM</name>
<organism evidence="8 9">
    <name type="scientific">Pseudaeromonas sharmana</name>
    <dbReference type="NCBI Taxonomy" id="328412"/>
    <lineage>
        <taxon>Bacteria</taxon>
        <taxon>Pseudomonadati</taxon>
        <taxon>Pseudomonadota</taxon>
        <taxon>Gammaproteobacteria</taxon>
        <taxon>Aeromonadales</taxon>
        <taxon>Aeromonadaceae</taxon>
        <taxon>Pseudaeromonas</taxon>
    </lineage>
</organism>
<keyword evidence="3" id="KW-0238">DNA-binding</keyword>
<evidence type="ECO:0000256" key="3">
    <source>
        <dbReference type="ARBA" id="ARBA00023125"/>
    </source>
</evidence>
<dbReference type="InterPro" id="IPR023767">
    <property type="entry name" value="Tscrpt_reg_SgrR"/>
</dbReference>
<dbReference type="Proteomes" id="UP001595692">
    <property type="component" value="Unassembled WGS sequence"/>
</dbReference>
<dbReference type="NCBIfam" id="NF010149">
    <property type="entry name" value="PRK13626.1"/>
    <property type="match status" value="1"/>
</dbReference>
<evidence type="ECO:0000313" key="9">
    <source>
        <dbReference type="Proteomes" id="UP001595692"/>
    </source>
</evidence>
<evidence type="ECO:0000256" key="5">
    <source>
        <dbReference type="ARBA" id="ARBA00023163"/>
    </source>
</evidence>
<sequence>MSGRLEHYYQKLLEQYGLEPAATTLQQLADLLFCSRRHVRSLLRSMEQAGWIHWLAESGRGRQSQLQCRLALDAFRRHQARHLLAEGKLQQAVATVGASAEEVSRFILSECGRVTEGERQLLRVPYYRPLPNLLPGLPLRRSEAHLVRQIFNGLTRVNEENGEVEADLAHHWQALTPLCWHFFLRPAVRFHDGRRLQADDVVASLQAASHLPLFAHLQQIRALSPRQIEINLSCEDGHLPWLLAQCEAMIQPASHLRQGLVSGRLPLGTGPYLVAENSSERLRLLAFDDYFGLRALLDEVDIWMWPALAQQLELGNRQVCGLEVSSGQEEGFDNQEMALEQGGYFLLYDPRSQQLASPQSRRWVQQQLAPWQLMAAVPAAFRRYWAPAYSLLPQWLHAAPDPEPSTLSAPGIQKLTLVYYEQQPEYALLAEQMAARLRQSGIELECQELDYASWWRGDGQADLWLGSVNFQAPAETGLAAWLLGTPLLRSVISGGDAATLASWQRQWQQGTLAPVTLMQEVMTLGWLQPLFHHWLRLQGTAQARGMRLNNLGWFDFKSVWLKP</sequence>
<dbReference type="Gene3D" id="3.40.190.10">
    <property type="entry name" value="Periplasmic binding protein-like II"/>
    <property type="match status" value="1"/>
</dbReference>
<proteinExistence type="predicted"/>
<keyword evidence="5" id="KW-0804">Transcription</keyword>
<evidence type="ECO:0000256" key="2">
    <source>
        <dbReference type="ARBA" id="ARBA00023015"/>
    </source>
</evidence>
<dbReference type="CDD" id="cd08507">
    <property type="entry name" value="PBP2_SgrR_like"/>
    <property type="match status" value="1"/>
</dbReference>
<reference evidence="9" key="1">
    <citation type="journal article" date="2019" name="Int. J. Syst. Evol. Microbiol.">
        <title>The Global Catalogue of Microorganisms (GCM) 10K type strain sequencing project: providing services to taxonomists for standard genome sequencing and annotation.</title>
        <authorList>
            <consortium name="The Broad Institute Genomics Platform"/>
            <consortium name="The Broad Institute Genome Sequencing Center for Infectious Disease"/>
            <person name="Wu L."/>
            <person name="Ma J."/>
        </authorList>
    </citation>
    <scope>NUCLEOTIDE SEQUENCE [LARGE SCALE GENOMIC DNA]</scope>
    <source>
        <strain evidence="9">CCUG 54939</strain>
    </source>
</reference>
<evidence type="ECO:0000259" key="7">
    <source>
        <dbReference type="Pfam" id="PF12793"/>
    </source>
</evidence>
<dbReference type="Pfam" id="PF12793">
    <property type="entry name" value="SgrR_N"/>
    <property type="match status" value="1"/>
</dbReference>
<dbReference type="SUPFAM" id="SSF53850">
    <property type="entry name" value="Periplasmic binding protein-like II"/>
    <property type="match status" value="1"/>
</dbReference>
<dbReference type="InterPro" id="IPR039424">
    <property type="entry name" value="SBP_5"/>
</dbReference>
<keyword evidence="1" id="KW-0678">Repressor</keyword>
<keyword evidence="4" id="KW-0010">Activator</keyword>
<dbReference type="PANTHER" id="PTHR30290">
    <property type="entry name" value="PERIPLASMIC BINDING COMPONENT OF ABC TRANSPORTER"/>
    <property type="match status" value="1"/>
</dbReference>